<proteinExistence type="predicted"/>
<organism evidence="1 2">
    <name type="scientific">Lottia gigantea</name>
    <name type="common">Giant owl limpet</name>
    <dbReference type="NCBI Taxonomy" id="225164"/>
    <lineage>
        <taxon>Eukaryota</taxon>
        <taxon>Metazoa</taxon>
        <taxon>Spiralia</taxon>
        <taxon>Lophotrochozoa</taxon>
        <taxon>Mollusca</taxon>
        <taxon>Gastropoda</taxon>
        <taxon>Patellogastropoda</taxon>
        <taxon>Lottioidea</taxon>
        <taxon>Lottiidae</taxon>
        <taxon>Lottia</taxon>
    </lineage>
</organism>
<sequence length="112" mass="13270">MDGGPRFLRQWMKDQGFYDNVWETKVFTTIDGGPKFLRQWMGTWFLRQCMGGQGWGTKVFYANRWWTKVFTPIDGGPRFYLSVKRKSRRSKCRTTNLDYMTRIACPKHVSVA</sequence>
<dbReference type="HOGENOM" id="CLU_2148691_0_0_1"/>
<dbReference type="EMBL" id="KB202954">
    <property type="protein sequence ID" value="ESO86959.1"/>
    <property type="molecule type" value="Genomic_DNA"/>
</dbReference>
<dbReference type="GeneID" id="20240420"/>
<dbReference type="Proteomes" id="UP000030746">
    <property type="component" value="Unassembled WGS sequence"/>
</dbReference>
<protein>
    <submittedName>
        <fullName evidence="1">Uncharacterized protein</fullName>
    </submittedName>
</protein>
<evidence type="ECO:0000313" key="1">
    <source>
        <dbReference type="EMBL" id="ESO86959.1"/>
    </source>
</evidence>
<keyword evidence="2" id="KW-1185">Reference proteome</keyword>
<dbReference type="CTD" id="20240420"/>
<dbReference type="RefSeq" id="XP_009062355.1">
    <property type="nucleotide sequence ID" value="XM_009064107.1"/>
</dbReference>
<dbReference type="AlphaFoldDB" id="V4BDV9"/>
<name>V4BDV9_LOTGI</name>
<reference evidence="1 2" key="1">
    <citation type="journal article" date="2013" name="Nature">
        <title>Insights into bilaterian evolution from three spiralian genomes.</title>
        <authorList>
            <person name="Simakov O."/>
            <person name="Marletaz F."/>
            <person name="Cho S.J."/>
            <person name="Edsinger-Gonzales E."/>
            <person name="Havlak P."/>
            <person name="Hellsten U."/>
            <person name="Kuo D.H."/>
            <person name="Larsson T."/>
            <person name="Lv J."/>
            <person name="Arendt D."/>
            <person name="Savage R."/>
            <person name="Osoegawa K."/>
            <person name="de Jong P."/>
            <person name="Grimwood J."/>
            <person name="Chapman J.A."/>
            <person name="Shapiro H."/>
            <person name="Aerts A."/>
            <person name="Otillar R.P."/>
            <person name="Terry A.Y."/>
            <person name="Boore J.L."/>
            <person name="Grigoriev I.V."/>
            <person name="Lindberg D.R."/>
            <person name="Seaver E.C."/>
            <person name="Weisblat D.A."/>
            <person name="Putnam N.H."/>
            <person name="Rokhsar D.S."/>
        </authorList>
    </citation>
    <scope>NUCLEOTIDE SEQUENCE [LARGE SCALE GENOMIC DNA]</scope>
</reference>
<gene>
    <name evidence="1" type="ORF">LOTGIDRAFT_166693</name>
</gene>
<accession>V4BDV9</accession>
<evidence type="ECO:0000313" key="2">
    <source>
        <dbReference type="Proteomes" id="UP000030746"/>
    </source>
</evidence>
<dbReference type="KEGG" id="lgi:LOTGIDRAFT_166693"/>